<dbReference type="SUPFAM" id="SSF56935">
    <property type="entry name" value="Porins"/>
    <property type="match status" value="1"/>
</dbReference>
<feature type="chain" id="PRO_5003254285" evidence="1">
    <location>
        <begin position="20"/>
        <end position="457"/>
    </location>
</feature>
<evidence type="ECO:0000313" key="3">
    <source>
        <dbReference type="Proteomes" id="UP000008641"/>
    </source>
</evidence>
<proteinExistence type="predicted"/>
<reference evidence="3" key="2">
    <citation type="journal article" date="2011" name="Stand. Genomic Sci.">
        <title>Complete genome sequence of Weeksella virosa type strain (9751T).</title>
        <authorList>
            <person name="Lang E."/>
            <person name="Teshima H."/>
            <person name="Lucas S."/>
            <person name="Lapidus A."/>
            <person name="Hammon N."/>
            <person name="Deshpande S."/>
            <person name="Nolan M."/>
            <person name="Cheng J."/>
            <person name="Pitluck S."/>
            <person name="Liolios K."/>
            <person name="Pagani I."/>
            <person name="Mikhailova N."/>
            <person name="Ivanova N."/>
            <person name="Mavromatis K."/>
            <person name="Pati A."/>
            <person name="Tapia R."/>
            <person name="Han C."/>
            <person name="Goodwin L."/>
            <person name="Chen A."/>
            <person name="Palaniappan K."/>
            <person name="Land M."/>
            <person name="Hauser L."/>
            <person name="Chang Y."/>
            <person name="Jeffries C."/>
            <person name="Brambilla E."/>
            <person name="Kopitz M."/>
            <person name="Rohde M."/>
            <person name="Goker M."/>
            <person name="Tindall B."/>
            <person name="Detter J."/>
            <person name="Woyke T."/>
            <person name="Bristow J."/>
            <person name="Eisen J."/>
            <person name="Markowitz V."/>
            <person name="Hugenholtz P."/>
            <person name="Klenk H."/>
            <person name="Kyrpides N."/>
        </authorList>
    </citation>
    <scope>NUCLEOTIDE SEQUENCE [LARGE SCALE GENOMIC DNA]</scope>
    <source>
        <strain evidence="3">ATCC 43766 / DSM 16922 / JCM 21250 / NBRC 16016 / NCTC 11634 / CL345/78</strain>
    </source>
</reference>
<dbReference type="Gene3D" id="2.40.160.60">
    <property type="entry name" value="Outer membrane protein transport protein (OMPP1/FadL/TodX)"/>
    <property type="match status" value="1"/>
</dbReference>
<dbReference type="eggNOG" id="COG2067">
    <property type="taxonomic scope" value="Bacteria"/>
</dbReference>
<dbReference type="EMBL" id="CP002455">
    <property type="protein sequence ID" value="ADX67424.1"/>
    <property type="molecule type" value="Genomic_DNA"/>
</dbReference>
<dbReference type="OrthoDB" id="9765571at2"/>
<dbReference type="HOGENOM" id="CLU_034649_0_0_10"/>
<dbReference type="KEGG" id="wvi:Weevi_0709"/>
<keyword evidence="1" id="KW-0732">Signal</keyword>
<organism evidence="2 3">
    <name type="scientific">Weeksella virosa (strain ATCC 43766 / DSM 16922 / JCM 21250 / CCUG 30538 / CDC 9751 / IAM 14551 / NBRC 16016 / NCTC 11634 / CL345/78)</name>
    <dbReference type="NCBI Taxonomy" id="865938"/>
    <lineage>
        <taxon>Bacteria</taxon>
        <taxon>Pseudomonadati</taxon>
        <taxon>Bacteroidota</taxon>
        <taxon>Flavobacteriia</taxon>
        <taxon>Flavobacteriales</taxon>
        <taxon>Weeksellaceae</taxon>
        <taxon>Weeksella</taxon>
    </lineage>
</organism>
<evidence type="ECO:0000313" key="2">
    <source>
        <dbReference type="EMBL" id="ADX67424.1"/>
    </source>
</evidence>
<reference evidence="2 3" key="1">
    <citation type="journal article" date="2011" name="Stand. Genomic Sci.">
        <title>Complete genome sequence of Weeksella virosa type strain (9751).</title>
        <authorList>
            <person name="Lang E."/>
            <person name="Teshima H."/>
            <person name="Lucas S."/>
            <person name="Lapidus A."/>
            <person name="Hammon N."/>
            <person name="Deshpande S."/>
            <person name="Nolan M."/>
            <person name="Cheng J.F."/>
            <person name="Pitluck S."/>
            <person name="Liolios K."/>
            <person name="Pagani I."/>
            <person name="Mikhailova N."/>
            <person name="Ivanova N."/>
            <person name="Mavromatis K."/>
            <person name="Pati A."/>
            <person name="Tapia R."/>
            <person name="Han C."/>
            <person name="Goodwin L."/>
            <person name="Chen A."/>
            <person name="Palaniappan K."/>
            <person name="Land M."/>
            <person name="Hauser L."/>
            <person name="Chang Y.J."/>
            <person name="Jeffries C.D."/>
            <person name="Brambilla E.M."/>
            <person name="Kopitz M."/>
            <person name="Rohde M."/>
            <person name="Goker M."/>
            <person name="Tindall B.J."/>
            <person name="Detter J.C."/>
            <person name="Woyke T."/>
            <person name="Bristow J."/>
            <person name="Eisen J.A."/>
            <person name="Markowitz V."/>
            <person name="Hugenholtz P."/>
            <person name="Klenk H.P."/>
            <person name="Kyrpides N.C."/>
        </authorList>
    </citation>
    <scope>NUCLEOTIDE SEQUENCE [LARGE SCALE GENOMIC DNA]</scope>
    <source>
        <strain evidence="3">ATCC 43766 / DSM 16922 / JCM 21250 / NBRC 16016 / NCTC 11634 / CL345/78</strain>
    </source>
</reference>
<dbReference type="RefSeq" id="WP_013597815.1">
    <property type="nucleotide sequence ID" value="NC_015144.1"/>
</dbReference>
<sequence>MKKITLSLFFAIGFSNVWAQDYNVQYPTNALRFYGEGVQAGSARSVAMAGANGALGGEINSTEQNPAGTGVAISSEVAFTASVKAYKNKTQMDKVVTSEDNTFDFSQAGGTLVFNTRSEDWNRFVLGFIFLNEQLDNEVVFGPNAKIATYDDQGNAYKMNGFYDGVSGYKTKFTLNFGTSYQDRLFLGANFNFHETNYNNSIIYSDVAPNGAVSYMNLDGAPYSEIGQGFSFGLGVIGKLNQNLRAGLAFHTPVWYNVDEEYFRVDDAGMNNIYYSNYKLQSGGRMVGSLGFVIGKSFAFDIDYTQHFNKMINFSDNNLRSANQFIDDNVNNSSEVRIGGEYRYDKFKVRAGYTYVQSSIKDATIFTEGINDQGQTITIANNYKNMYLGNLNRVSFGFGYDFGGFFIDAAYQYSNQKYVMPIGGHFVDGKSSVNLALNSGEVKNNNNSYLVTLGWKF</sequence>
<name>F0P0E0_WEEVC</name>
<dbReference type="Proteomes" id="UP000008641">
    <property type="component" value="Chromosome"/>
</dbReference>
<keyword evidence="3" id="KW-1185">Reference proteome</keyword>
<feature type="signal peptide" evidence="1">
    <location>
        <begin position="1"/>
        <end position="19"/>
    </location>
</feature>
<dbReference type="STRING" id="865938.Weevi_0709"/>
<dbReference type="AlphaFoldDB" id="F0P0E0"/>
<protein>
    <submittedName>
        <fullName evidence="2">Membrane protein involved in aromatic hydrocarbon degradation</fullName>
    </submittedName>
</protein>
<gene>
    <name evidence="2" type="ordered locus">Weevi_0709</name>
</gene>
<accession>F0P0E0</accession>
<evidence type="ECO:0000256" key="1">
    <source>
        <dbReference type="SAM" id="SignalP"/>
    </source>
</evidence>